<comment type="caution">
    <text evidence="3">The sequence shown here is derived from an EMBL/GenBank/DDBJ whole genome shotgun (WGS) entry which is preliminary data.</text>
</comment>
<name>A0ABR6WGQ6_9FIRM</name>
<feature type="domain" description="SHOCT" evidence="2">
    <location>
        <begin position="62"/>
        <end position="84"/>
    </location>
</feature>
<evidence type="ECO:0000313" key="4">
    <source>
        <dbReference type="Proteomes" id="UP000653358"/>
    </source>
</evidence>
<keyword evidence="1" id="KW-0472">Membrane</keyword>
<keyword evidence="1" id="KW-1133">Transmembrane helix</keyword>
<evidence type="ECO:0000256" key="1">
    <source>
        <dbReference type="SAM" id="Phobius"/>
    </source>
</evidence>
<accession>A0ABR6WGQ6</accession>
<dbReference type="RefSeq" id="WP_148601958.1">
    <property type="nucleotide sequence ID" value="NZ_RXYB01000001.1"/>
</dbReference>
<evidence type="ECO:0000313" key="3">
    <source>
        <dbReference type="EMBL" id="MBC3795666.1"/>
    </source>
</evidence>
<gene>
    <name evidence="3" type="ORF">GH807_01190</name>
</gene>
<proteinExistence type="predicted"/>
<evidence type="ECO:0000259" key="2">
    <source>
        <dbReference type="Pfam" id="PF09851"/>
    </source>
</evidence>
<dbReference type="EMBL" id="WJBB01000001">
    <property type="protein sequence ID" value="MBC3795666.1"/>
    <property type="molecule type" value="Genomic_DNA"/>
</dbReference>
<dbReference type="InterPro" id="IPR018649">
    <property type="entry name" value="SHOCT"/>
</dbReference>
<protein>
    <submittedName>
        <fullName evidence="3">SHOCT domain-containing protein</fullName>
    </submittedName>
</protein>
<keyword evidence="1" id="KW-0812">Transmembrane</keyword>
<organism evidence="3 4">
    <name type="scientific">Acetobacterium tundrae</name>
    <dbReference type="NCBI Taxonomy" id="132932"/>
    <lineage>
        <taxon>Bacteria</taxon>
        <taxon>Bacillati</taxon>
        <taxon>Bacillota</taxon>
        <taxon>Clostridia</taxon>
        <taxon>Eubacteriales</taxon>
        <taxon>Eubacteriaceae</taxon>
        <taxon>Acetobacterium</taxon>
    </lineage>
</organism>
<dbReference type="Pfam" id="PF09851">
    <property type="entry name" value="SHOCT"/>
    <property type="match status" value="1"/>
</dbReference>
<reference evidence="3 4" key="1">
    <citation type="journal article" date="2020" name="mSystems">
        <title>Defining Genomic and Predicted Metabolic Features of the Acetobacterium Genus.</title>
        <authorList>
            <person name="Ross D.E."/>
            <person name="Marshall C.W."/>
            <person name="Gulliver D."/>
            <person name="May H.D."/>
            <person name="Norman R.S."/>
        </authorList>
    </citation>
    <scope>NUCLEOTIDE SEQUENCE [LARGE SCALE GENOMIC DNA]</scope>
    <source>
        <strain evidence="3 4">DSM 9173</strain>
    </source>
</reference>
<keyword evidence="4" id="KW-1185">Reference proteome</keyword>
<feature type="transmembrane region" description="Helical" evidence="1">
    <location>
        <begin position="20"/>
        <end position="40"/>
    </location>
</feature>
<dbReference type="Proteomes" id="UP000653358">
    <property type="component" value="Unassembled WGS sequence"/>
</dbReference>
<sequence>MMHLGGYGMYFGLSMIGRIGGMIMMCLLLIAFVVFAIVWMSKNSNLRKSIDESQQQQSTNRAMEILNERYASGEITDEEYAKKKVELKKV</sequence>